<dbReference type="RefSeq" id="WP_111703023.1">
    <property type="nucleotide sequence ID" value="NZ_LS483343.1"/>
</dbReference>
<feature type="transmembrane region" description="Helical" evidence="7">
    <location>
        <begin position="258"/>
        <end position="277"/>
    </location>
</feature>
<keyword evidence="6 7" id="KW-0472">Membrane</keyword>
<sequence>MKMKRQDPLKETNDPSTLQASRFSDWLARYKQLLPKVLAVLALLIYAYSINNELKTANNQGNLKFVASYSKDSLSAGYNQNIRKNIRINGKTISDDALKRSEWTEYGAGVKIPIYIADGSKQTNPTLEIETGQGIRNLTFEYSKYDVGGYLEIYIDDVFYTKINTYGKKLNYKTMSIDFPQHYAITSKNAIWWGQLFLLTVAVLIIFFSKKFKKSANKRQTSSFLICLLLILAACIASFKLVLSHSLSSDILFLGRSFNLLELLVFLISLSYLALVNQKCLILLAKTKLGFFSHLFYAAVNISVPFISLYLIEKAYSIFDIGHLSHHDYWINIGILGIIWLCLALLTTSIKAASTILLAGSLLAGIVTKILLITRNMPLLSYHFLQIRDGLSVADATNFSFDTTISSLLAICWLVMIMVIFLPKYGQLLPDKWTQPEKRKANSYSFWTSLLSKGYLRKVLIFALGLLVSLTLAPMTIFGLAKSVNLSLYFWTMQDTYYNYGLPVALTRYHLAAQIQKPKGYQVSQVQEILKQYPREKTNVAVKPNIILIQNESLTDYSQLTNLQFNHDPLENIHQLSANTIKDKLDVSVFAGSTANTEYEVLTSNSLAILPPNAFPFQQLISSPKNSLASVLNQQGYSSVALHPYGKDNYRRNQVYPYLGFQKSYFNNSTPAITELIKNPKEVRGYMSDESLYQGALTLLTKSKKPVFNFIVTMQGHGGYGKSGADSFSQTVSAQNAEDNDEAKDYLSSLKASDQAFKDLTDQLKAIKEPTLVVMYGDHQPILSDSYFKPYLNTNNRSSKYQTPLIFWANFDLPQVSETTISPNYLAPRLFEILAKTPYALPRSSYYQFLSSLQKEVPVMTTWGYYDSSGNYSEQAPDTNLYKDYQMIQYNNVMDKSSLEMSQYYQ</sequence>
<keyword evidence="4 7" id="KW-0812">Transmembrane</keyword>
<comment type="pathway">
    <text evidence="2">Cell wall biogenesis; lipoteichoic acid biosynthesis.</text>
</comment>
<evidence type="ECO:0000256" key="7">
    <source>
        <dbReference type="SAM" id="Phobius"/>
    </source>
</evidence>
<dbReference type="STRING" id="1123303.GCA_000372425_01168"/>
<protein>
    <submittedName>
        <fullName evidence="9">Phosphoglycerol transferase/alkaline phosphatase superfamily protein</fullName>
    </submittedName>
</protein>
<feature type="transmembrane region" description="Helical" evidence="7">
    <location>
        <begin position="405"/>
        <end position="422"/>
    </location>
</feature>
<evidence type="ECO:0000256" key="6">
    <source>
        <dbReference type="ARBA" id="ARBA00023136"/>
    </source>
</evidence>
<name>A0A2X3VU21_9STRE</name>
<evidence type="ECO:0000256" key="4">
    <source>
        <dbReference type="ARBA" id="ARBA00022692"/>
    </source>
</evidence>
<dbReference type="EMBL" id="LS483343">
    <property type="protein sequence ID" value="SQF41235.1"/>
    <property type="molecule type" value="Genomic_DNA"/>
</dbReference>
<feature type="transmembrane region" description="Helical" evidence="7">
    <location>
        <begin position="289"/>
        <end position="309"/>
    </location>
</feature>
<reference evidence="9 10" key="1">
    <citation type="submission" date="2018-06" db="EMBL/GenBank/DDBJ databases">
        <authorList>
            <consortium name="Pathogen Informatics"/>
            <person name="Doyle S."/>
        </authorList>
    </citation>
    <scope>NUCLEOTIDE SEQUENCE [LARGE SCALE GENOMIC DNA]</scope>
    <source>
        <strain evidence="9 10">NCTC12278</strain>
    </source>
</reference>
<evidence type="ECO:0000256" key="5">
    <source>
        <dbReference type="ARBA" id="ARBA00022989"/>
    </source>
</evidence>
<comment type="subcellular location">
    <subcellularLocation>
        <location evidence="1">Cell membrane</location>
        <topology evidence="1">Multi-pass membrane protein</topology>
    </subcellularLocation>
</comment>
<feature type="transmembrane region" description="Helical" evidence="7">
    <location>
        <begin position="190"/>
        <end position="209"/>
    </location>
</feature>
<evidence type="ECO:0000313" key="9">
    <source>
        <dbReference type="EMBL" id="SQF41235.1"/>
    </source>
</evidence>
<dbReference type="SUPFAM" id="SSF53649">
    <property type="entry name" value="Alkaline phosphatase-like"/>
    <property type="match status" value="1"/>
</dbReference>
<evidence type="ECO:0000256" key="1">
    <source>
        <dbReference type="ARBA" id="ARBA00004651"/>
    </source>
</evidence>
<keyword evidence="5 7" id="KW-1133">Transmembrane helix</keyword>
<dbReference type="PANTHER" id="PTHR47371:SF3">
    <property type="entry name" value="PHOSPHOGLYCEROL TRANSFERASE I"/>
    <property type="match status" value="1"/>
</dbReference>
<feature type="transmembrane region" description="Helical" evidence="7">
    <location>
        <begin position="355"/>
        <end position="374"/>
    </location>
</feature>
<gene>
    <name evidence="9" type="primary">ltaS1_2</name>
    <name evidence="9" type="ORF">NCTC12278_01837</name>
</gene>
<dbReference type="InterPro" id="IPR000917">
    <property type="entry name" value="Sulfatase_N"/>
</dbReference>
<evidence type="ECO:0000256" key="2">
    <source>
        <dbReference type="ARBA" id="ARBA00004936"/>
    </source>
</evidence>
<dbReference type="GO" id="GO:0005886">
    <property type="term" value="C:plasma membrane"/>
    <property type="evidence" value="ECO:0007669"/>
    <property type="project" value="UniProtKB-SubCell"/>
</dbReference>
<feature type="domain" description="Sulfatase N-terminal" evidence="8">
    <location>
        <begin position="544"/>
        <end position="833"/>
    </location>
</feature>
<organism evidence="9 10">
    <name type="scientific">Streptococcus ferus</name>
    <dbReference type="NCBI Taxonomy" id="1345"/>
    <lineage>
        <taxon>Bacteria</taxon>
        <taxon>Bacillati</taxon>
        <taxon>Bacillota</taxon>
        <taxon>Bacilli</taxon>
        <taxon>Lactobacillales</taxon>
        <taxon>Streptococcaceae</taxon>
        <taxon>Streptococcus</taxon>
    </lineage>
</organism>
<dbReference type="Proteomes" id="UP000249495">
    <property type="component" value="Chromosome 1"/>
</dbReference>
<feature type="transmembrane region" description="Helical" evidence="7">
    <location>
        <begin position="221"/>
        <end position="243"/>
    </location>
</feature>
<dbReference type="Gene3D" id="3.40.720.10">
    <property type="entry name" value="Alkaline Phosphatase, subunit A"/>
    <property type="match status" value="1"/>
</dbReference>
<dbReference type="AlphaFoldDB" id="A0A2X3VU21"/>
<evidence type="ECO:0000256" key="3">
    <source>
        <dbReference type="ARBA" id="ARBA00022475"/>
    </source>
</evidence>
<dbReference type="OrthoDB" id="243547at2"/>
<dbReference type="KEGG" id="sfer:NCTC12278_01837"/>
<proteinExistence type="predicted"/>
<evidence type="ECO:0000259" key="8">
    <source>
        <dbReference type="Pfam" id="PF00884"/>
    </source>
</evidence>
<evidence type="ECO:0000313" key="10">
    <source>
        <dbReference type="Proteomes" id="UP000249495"/>
    </source>
</evidence>
<feature type="transmembrane region" description="Helical" evidence="7">
    <location>
        <begin position="329"/>
        <end position="348"/>
    </location>
</feature>
<dbReference type="Pfam" id="PF00884">
    <property type="entry name" value="Sulfatase"/>
    <property type="match status" value="1"/>
</dbReference>
<feature type="transmembrane region" description="Helical" evidence="7">
    <location>
        <begin position="33"/>
        <end position="50"/>
    </location>
</feature>
<keyword evidence="9" id="KW-0808">Transferase</keyword>
<keyword evidence="3" id="KW-1003">Cell membrane</keyword>
<dbReference type="InterPro" id="IPR050448">
    <property type="entry name" value="OpgB/LTA_synthase_biosynth"/>
</dbReference>
<feature type="transmembrane region" description="Helical" evidence="7">
    <location>
        <begin position="459"/>
        <end position="481"/>
    </location>
</feature>
<dbReference type="InterPro" id="IPR017850">
    <property type="entry name" value="Alkaline_phosphatase_core_sf"/>
</dbReference>
<dbReference type="GO" id="GO:0016740">
    <property type="term" value="F:transferase activity"/>
    <property type="evidence" value="ECO:0007669"/>
    <property type="project" value="UniProtKB-KW"/>
</dbReference>
<dbReference type="PANTHER" id="PTHR47371">
    <property type="entry name" value="LIPOTEICHOIC ACID SYNTHASE"/>
    <property type="match status" value="1"/>
</dbReference>
<accession>A0A2X3VU21</accession>
<keyword evidence="10" id="KW-1185">Reference proteome</keyword>
<dbReference type="CDD" id="cd16015">
    <property type="entry name" value="LTA_synthase"/>
    <property type="match status" value="1"/>
</dbReference>